<comment type="caution">
    <text evidence="2">The sequence shown here is derived from an EMBL/GenBank/DDBJ whole genome shotgun (WGS) entry which is preliminary data.</text>
</comment>
<protein>
    <recommendedName>
        <fullName evidence="1">Sulphotransferase Stf0 domain-containing protein</fullName>
    </recommendedName>
</protein>
<sequence length="254" mass="28391">MLEGIETGYEEKFDFPRWNGRPKFPWLLATVPRTGSTYVSHVLWASGCLGAPLEYLNFDPNGPSGHAAAVPAEQNRIWSEVLARRTSPNGVFGLKAFPLLMEDLHRANPPLLTEVMKMMIPGPDQARVVQLRRRDRQAHAVSYARALLSGVWRKEQEREGQMPPDFSREAFDVACRLIDSQEQAWTEMYAGLRVKPLILWYEDVLEKPDEAVVQVADYIGVTLVSGARVAVPAIERQSQSGTSLWFAALGGQGD</sequence>
<dbReference type="EMBL" id="WTYM01000030">
    <property type="protein sequence ID" value="MXO58862.1"/>
    <property type="molecule type" value="Genomic_DNA"/>
</dbReference>
<evidence type="ECO:0000313" key="3">
    <source>
        <dbReference type="Proteomes" id="UP000433652"/>
    </source>
</evidence>
<feature type="domain" description="Sulphotransferase Stf0" evidence="1">
    <location>
        <begin position="27"/>
        <end position="245"/>
    </location>
</feature>
<dbReference type="AlphaFoldDB" id="A0A6I4SWX5"/>
<dbReference type="InterPro" id="IPR024628">
    <property type="entry name" value="Sulfotransferase_Stf0_dom"/>
</dbReference>
<evidence type="ECO:0000313" key="2">
    <source>
        <dbReference type="EMBL" id="MXO58862.1"/>
    </source>
</evidence>
<reference evidence="2 3" key="1">
    <citation type="submission" date="2019-12" db="EMBL/GenBank/DDBJ databases">
        <title>Genomic-based taxomic classification of the family Erythrobacteraceae.</title>
        <authorList>
            <person name="Xu L."/>
        </authorList>
    </citation>
    <scope>NUCLEOTIDE SEQUENCE [LARGE SCALE GENOMIC DNA]</scope>
    <source>
        <strain evidence="2 3">MCCC 1K01500</strain>
    </source>
</reference>
<accession>A0A6I4SWX5</accession>
<evidence type="ECO:0000259" key="1">
    <source>
        <dbReference type="Pfam" id="PF09037"/>
    </source>
</evidence>
<keyword evidence="3" id="KW-1185">Reference proteome</keyword>
<dbReference type="Pfam" id="PF09037">
    <property type="entry name" value="Sulphotransf"/>
    <property type="match status" value="1"/>
</dbReference>
<name>A0A6I4SWX5_9SPHN</name>
<proteinExistence type="predicted"/>
<dbReference type="RefSeq" id="WP_159792715.1">
    <property type="nucleotide sequence ID" value="NZ_WTYM01000030.1"/>
</dbReference>
<dbReference type="OrthoDB" id="5562925at2"/>
<gene>
    <name evidence="2" type="ORF">GRI89_04820</name>
</gene>
<organism evidence="2 3">
    <name type="scientific">Croceibacterium salegens</name>
    <dbReference type="NCBI Taxonomy" id="1737568"/>
    <lineage>
        <taxon>Bacteria</taxon>
        <taxon>Pseudomonadati</taxon>
        <taxon>Pseudomonadota</taxon>
        <taxon>Alphaproteobacteria</taxon>
        <taxon>Sphingomonadales</taxon>
        <taxon>Erythrobacteraceae</taxon>
        <taxon>Croceibacterium</taxon>
    </lineage>
</organism>
<dbReference type="InterPro" id="IPR027417">
    <property type="entry name" value="P-loop_NTPase"/>
</dbReference>
<dbReference type="Proteomes" id="UP000433652">
    <property type="component" value="Unassembled WGS sequence"/>
</dbReference>
<dbReference type="SUPFAM" id="SSF52540">
    <property type="entry name" value="P-loop containing nucleoside triphosphate hydrolases"/>
    <property type="match status" value="1"/>
</dbReference>
<dbReference type="Gene3D" id="3.40.50.300">
    <property type="entry name" value="P-loop containing nucleotide triphosphate hydrolases"/>
    <property type="match status" value="1"/>
</dbReference>